<evidence type="ECO:0000256" key="9">
    <source>
        <dbReference type="ARBA" id="ARBA00023065"/>
    </source>
</evidence>
<evidence type="ECO:0000256" key="1">
    <source>
        <dbReference type="ARBA" id="ARBA00004610"/>
    </source>
</evidence>
<dbReference type="Proteomes" id="UP000095283">
    <property type="component" value="Unplaced"/>
</dbReference>
<comment type="function">
    <text evidence="12">Structural component of the gap junctions.</text>
</comment>
<comment type="subcellular location">
    <subcellularLocation>
        <location evidence="1">Cell junction</location>
        <location evidence="1">Gap junction</location>
    </subcellularLocation>
    <subcellularLocation>
        <location evidence="2 12">Cell membrane</location>
        <topology evidence="2 12">Multi-pass membrane protein</topology>
    </subcellularLocation>
</comment>
<keyword evidence="3 12" id="KW-0813">Transport</keyword>
<feature type="transmembrane region" description="Helical" evidence="12">
    <location>
        <begin position="100"/>
        <end position="122"/>
    </location>
</feature>
<dbReference type="GO" id="GO:0005243">
    <property type="term" value="F:gap junction channel activity"/>
    <property type="evidence" value="ECO:0007669"/>
    <property type="project" value="TreeGrafter"/>
</dbReference>
<evidence type="ECO:0000313" key="14">
    <source>
        <dbReference type="WBParaSite" id="Hba_19055"/>
    </source>
</evidence>
<organism evidence="13 14">
    <name type="scientific">Heterorhabditis bacteriophora</name>
    <name type="common">Entomopathogenic nematode worm</name>
    <dbReference type="NCBI Taxonomy" id="37862"/>
    <lineage>
        <taxon>Eukaryota</taxon>
        <taxon>Metazoa</taxon>
        <taxon>Ecdysozoa</taxon>
        <taxon>Nematoda</taxon>
        <taxon>Chromadorea</taxon>
        <taxon>Rhabditida</taxon>
        <taxon>Rhabditina</taxon>
        <taxon>Rhabditomorpha</taxon>
        <taxon>Strongyloidea</taxon>
        <taxon>Heterorhabditidae</taxon>
        <taxon>Heterorhabditis</taxon>
    </lineage>
</organism>
<dbReference type="GO" id="GO:0034220">
    <property type="term" value="P:monoatomic ion transmembrane transport"/>
    <property type="evidence" value="ECO:0007669"/>
    <property type="project" value="UniProtKB-KW"/>
</dbReference>
<keyword evidence="8 12" id="KW-1133">Transmembrane helix</keyword>
<comment type="caution">
    <text evidence="12">Lacks conserved residue(s) required for the propagation of feature annotation.</text>
</comment>
<keyword evidence="6" id="KW-0303">Gap junction</keyword>
<evidence type="ECO:0000256" key="8">
    <source>
        <dbReference type="ARBA" id="ARBA00022989"/>
    </source>
</evidence>
<evidence type="ECO:0000256" key="12">
    <source>
        <dbReference type="RuleBase" id="RU010713"/>
    </source>
</evidence>
<keyword evidence="10 12" id="KW-0472">Membrane</keyword>
<protein>
    <recommendedName>
        <fullName evidence="12">Innexin</fullName>
    </recommendedName>
</protein>
<keyword evidence="13" id="KW-1185">Reference proteome</keyword>
<accession>A0A1I7XNY5</accession>
<gene>
    <name evidence="12" type="primary">inx</name>
</gene>
<evidence type="ECO:0000256" key="7">
    <source>
        <dbReference type="ARBA" id="ARBA00022949"/>
    </source>
</evidence>
<sequence length="204" mass="23378">MNVIQGLLSAVSPLNDGDFTDRLNYCFTTVGLVVTSAFISGWRYILLLLTFYFYFHFLSAPPSNAGFLLTIKVSNAFDFGKHMVEIPSNYTDRENIQIGYYQWVPFILAIQAILFYLPVVLWRAIYESSGARSCKYSWWEGKEDHERQNAPVALVHRFYISIIVIDDKISLRSKCRNAVCSPEEHARSTVIYLGTGCNYGLVEW</sequence>
<dbReference type="AlphaFoldDB" id="A0A1I7XNY5"/>
<evidence type="ECO:0000256" key="4">
    <source>
        <dbReference type="ARBA" id="ARBA00022475"/>
    </source>
</evidence>
<keyword evidence="7" id="KW-0965">Cell junction</keyword>
<reference evidence="14" key="1">
    <citation type="submission" date="2016-11" db="UniProtKB">
        <authorList>
            <consortium name="WormBaseParasite"/>
        </authorList>
    </citation>
    <scope>IDENTIFICATION</scope>
</reference>
<evidence type="ECO:0000256" key="3">
    <source>
        <dbReference type="ARBA" id="ARBA00022448"/>
    </source>
</evidence>
<dbReference type="PANTHER" id="PTHR11893">
    <property type="entry name" value="INNEXIN"/>
    <property type="match status" value="1"/>
</dbReference>
<evidence type="ECO:0000313" key="13">
    <source>
        <dbReference type="Proteomes" id="UP000095283"/>
    </source>
</evidence>
<evidence type="ECO:0000256" key="5">
    <source>
        <dbReference type="ARBA" id="ARBA00022692"/>
    </source>
</evidence>
<evidence type="ECO:0000256" key="10">
    <source>
        <dbReference type="ARBA" id="ARBA00023136"/>
    </source>
</evidence>
<feature type="transmembrane region" description="Helical" evidence="12">
    <location>
        <begin position="30"/>
        <end position="55"/>
    </location>
</feature>
<keyword evidence="9 12" id="KW-0406">Ion transport</keyword>
<dbReference type="PROSITE" id="PS51013">
    <property type="entry name" value="PANNEXIN"/>
    <property type="match status" value="1"/>
</dbReference>
<evidence type="ECO:0000256" key="11">
    <source>
        <dbReference type="ARBA" id="ARBA00023303"/>
    </source>
</evidence>
<dbReference type="InterPro" id="IPR000990">
    <property type="entry name" value="Innexin"/>
</dbReference>
<dbReference type="GO" id="GO:0005921">
    <property type="term" value="C:gap junction"/>
    <property type="evidence" value="ECO:0007669"/>
    <property type="project" value="UniProtKB-SubCell"/>
</dbReference>
<keyword evidence="11 12" id="KW-0407">Ion channel</keyword>
<dbReference type="Pfam" id="PF00876">
    <property type="entry name" value="Innexin"/>
    <property type="match status" value="1"/>
</dbReference>
<keyword evidence="5 12" id="KW-0812">Transmembrane</keyword>
<dbReference type="WBParaSite" id="Hba_19055">
    <property type="protein sequence ID" value="Hba_19055"/>
    <property type="gene ID" value="Hba_19055"/>
</dbReference>
<keyword evidence="4" id="KW-1003">Cell membrane</keyword>
<proteinExistence type="inferred from homology"/>
<dbReference type="PANTHER" id="PTHR11893:SF46">
    <property type="entry name" value="INNEXIN-12"/>
    <property type="match status" value="1"/>
</dbReference>
<evidence type="ECO:0000256" key="2">
    <source>
        <dbReference type="ARBA" id="ARBA00004651"/>
    </source>
</evidence>
<dbReference type="GO" id="GO:0005886">
    <property type="term" value="C:plasma membrane"/>
    <property type="evidence" value="ECO:0007669"/>
    <property type="project" value="UniProtKB-SubCell"/>
</dbReference>
<evidence type="ECO:0000256" key="6">
    <source>
        <dbReference type="ARBA" id="ARBA00022868"/>
    </source>
</evidence>
<name>A0A1I7XNY5_HETBA</name>
<comment type="similarity">
    <text evidence="12">Belongs to the pannexin family.</text>
</comment>